<evidence type="ECO:0000256" key="2">
    <source>
        <dbReference type="ARBA" id="ARBA00022473"/>
    </source>
</evidence>
<name>A0A9W7JAD5_HIBTR</name>
<organism evidence="7 8">
    <name type="scientific">Hibiscus trionum</name>
    <name type="common">Flower of an hour</name>
    <dbReference type="NCBI Taxonomy" id="183268"/>
    <lineage>
        <taxon>Eukaryota</taxon>
        <taxon>Viridiplantae</taxon>
        <taxon>Streptophyta</taxon>
        <taxon>Embryophyta</taxon>
        <taxon>Tracheophyta</taxon>
        <taxon>Spermatophyta</taxon>
        <taxon>Magnoliopsida</taxon>
        <taxon>eudicotyledons</taxon>
        <taxon>Gunneridae</taxon>
        <taxon>Pentapetalae</taxon>
        <taxon>rosids</taxon>
        <taxon>malvids</taxon>
        <taxon>Malvales</taxon>
        <taxon>Malvaceae</taxon>
        <taxon>Malvoideae</taxon>
        <taxon>Hibiscus</taxon>
    </lineage>
</organism>
<dbReference type="PANTHER" id="PTHR34359">
    <property type="entry name" value="CLAVATA3/ESR (CLE)-RELATED PROTEIN 10"/>
    <property type="match status" value="1"/>
</dbReference>
<keyword evidence="6" id="KW-0732">Signal</keyword>
<dbReference type="Proteomes" id="UP001165190">
    <property type="component" value="Unassembled WGS sequence"/>
</dbReference>
<evidence type="ECO:0000256" key="3">
    <source>
        <dbReference type="ARBA" id="ARBA00022782"/>
    </source>
</evidence>
<sequence length="100" mass="11603">MSFYTLFIFTVLLLFLLLRPSSSTTQTPPRNHPNPQQQYSRFRSCGSLSRPRQRSLCFRLQRIHNRRPFPPPQAGKLNGIDPRYDAEKRLVPSGANPLHN</sequence>
<evidence type="ECO:0000256" key="5">
    <source>
        <dbReference type="SAM" id="MobiDB-lite"/>
    </source>
</evidence>
<feature type="compositionally biased region" description="Polar residues" evidence="5">
    <location>
        <begin position="26"/>
        <end position="41"/>
    </location>
</feature>
<dbReference type="OrthoDB" id="1002481at2759"/>
<evidence type="ECO:0000256" key="6">
    <source>
        <dbReference type="SAM" id="SignalP"/>
    </source>
</evidence>
<accession>A0A9W7JAD5</accession>
<keyword evidence="4" id="KW-0379">Hydroxylation</keyword>
<keyword evidence="8" id="KW-1185">Reference proteome</keyword>
<gene>
    <name evidence="7" type="ORF">HRI_004624900</name>
</gene>
<keyword evidence="2" id="KW-0217">Developmental protein</keyword>
<protein>
    <submittedName>
        <fullName evidence="7">CLAVATA3/ESR-RELATED 10</fullName>
    </submittedName>
</protein>
<feature type="region of interest" description="Disordered" evidence="5">
    <location>
        <begin position="22"/>
        <end position="51"/>
    </location>
</feature>
<evidence type="ECO:0000313" key="8">
    <source>
        <dbReference type="Proteomes" id="UP001165190"/>
    </source>
</evidence>
<evidence type="ECO:0000256" key="1">
    <source>
        <dbReference type="ARBA" id="ARBA00005416"/>
    </source>
</evidence>
<proteinExistence type="inferred from homology"/>
<dbReference type="GO" id="GO:0030154">
    <property type="term" value="P:cell differentiation"/>
    <property type="evidence" value="ECO:0007669"/>
    <property type="project" value="UniProtKB-KW"/>
</dbReference>
<evidence type="ECO:0000313" key="7">
    <source>
        <dbReference type="EMBL" id="GMJ09557.1"/>
    </source>
</evidence>
<feature type="region of interest" description="Disordered" evidence="5">
    <location>
        <begin position="64"/>
        <end position="100"/>
    </location>
</feature>
<comment type="similarity">
    <text evidence="1">Belongs to the CLV3/ESR signal peptide family.</text>
</comment>
<keyword evidence="3" id="KW-0221">Differentiation</keyword>
<dbReference type="EMBL" id="BSYR01000056">
    <property type="protein sequence ID" value="GMJ09557.1"/>
    <property type="molecule type" value="Genomic_DNA"/>
</dbReference>
<feature type="signal peptide" evidence="6">
    <location>
        <begin position="1"/>
        <end position="23"/>
    </location>
</feature>
<dbReference type="InterPro" id="IPR039618">
    <property type="entry name" value="CLE9-13"/>
</dbReference>
<reference evidence="7" key="1">
    <citation type="submission" date="2023-05" db="EMBL/GenBank/DDBJ databases">
        <title>Genome and transcriptome analyses reveal genes involved in the formation of fine ridges on petal epidermal cells in Hibiscus trionum.</title>
        <authorList>
            <person name="Koshimizu S."/>
            <person name="Masuda S."/>
            <person name="Ishii T."/>
            <person name="Shirasu K."/>
            <person name="Hoshino A."/>
            <person name="Arita M."/>
        </authorList>
    </citation>
    <scope>NUCLEOTIDE SEQUENCE</scope>
    <source>
        <strain evidence="7">Hamamatsu line</strain>
    </source>
</reference>
<comment type="caution">
    <text evidence="7">The sequence shown here is derived from an EMBL/GenBank/DDBJ whole genome shotgun (WGS) entry which is preliminary data.</text>
</comment>
<dbReference type="AlphaFoldDB" id="A0A9W7JAD5"/>
<dbReference type="PANTHER" id="PTHR34359:SF5">
    <property type="entry name" value="CLAVATA3_ESR (CLE)-RELATED PROTEIN 9"/>
    <property type="match status" value="1"/>
</dbReference>
<feature type="chain" id="PRO_5040890546" evidence="6">
    <location>
        <begin position="24"/>
        <end position="100"/>
    </location>
</feature>
<evidence type="ECO:0000256" key="4">
    <source>
        <dbReference type="ARBA" id="ARBA00023278"/>
    </source>
</evidence>